<proteinExistence type="predicted"/>
<dbReference type="OrthoDB" id="444379at2759"/>
<sequence>MYAYNLALDKIRTSTDPAQLRHYQKQQQIENARRRKVLYERALVRRELEGKARAMLDEDRRMMQMLRGKVRQYLDLERFQVFEESRLQRDMLMKELWKQEEEHLAQGMGANLQDAALGKEGQQATSTVRQLFDEEKREELCSPRQKVADMPRRVTRVEDVRRIGSRRHVQAMDTGDRNEWSDERDREGGGREVPSEGGKAGVGLEESRKEREDLMRLRAVEKRIAMELDELESQAGYLRSEMTAYKWVFEEENERGTGEREGGQLKEDCLSLVRRLNALHCTAGMIMR</sequence>
<name>A0A4D9D6G4_9STRA</name>
<evidence type="ECO:0000313" key="2">
    <source>
        <dbReference type="EMBL" id="TFJ85593.1"/>
    </source>
</evidence>
<gene>
    <name evidence="2" type="ORF">NSK_003102</name>
</gene>
<dbReference type="Proteomes" id="UP000355283">
    <property type="component" value="Unassembled WGS sequence"/>
</dbReference>
<accession>A0A4D9D6G4</accession>
<reference evidence="2 3" key="1">
    <citation type="submission" date="2019-01" db="EMBL/GenBank/DDBJ databases">
        <title>Nuclear Genome Assembly of the Microalgal Biofuel strain Nannochloropsis salina CCMP1776.</title>
        <authorList>
            <person name="Hovde B."/>
        </authorList>
    </citation>
    <scope>NUCLEOTIDE SEQUENCE [LARGE SCALE GENOMIC DNA]</scope>
    <source>
        <strain evidence="2 3">CCMP1776</strain>
    </source>
</reference>
<evidence type="ECO:0000256" key="1">
    <source>
        <dbReference type="SAM" id="MobiDB-lite"/>
    </source>
</evidence>
<keyword evidence="3" id="KW-1185">Reference proteome</keyword>
<evidence type="ECO:0000313" key="3">
    <source>
        <dbReference type="Proteomes" id="UP000355283"/>
    </source>
</evidence>
<feature type="compositionally biased region" description="Basic and acidic residues" evidence="1">
    <location>
        <begin position="174"/>
        <end position="194"/>
    </location>
</feature>
<dbReference type="EMBL" id="SDOX01000011">
    <property type="protein sequence ID" value="TFJ85593.1"/>
    <property type="molecule type" value="Genomic_DNA"/>
</dbReference>
<protein>
    <submittedName>
        <fullName evidence="2">Uncharacterized protein</fullName>
    </submittedName>
</protein>
<comment type="caution">
    <text evidence="2">The sequence shown here is derived from an EMBL/GenBank/DDBJ whole genome shotgun (WGS) entry which is preliminary data.</text>
</comment>
<organism evidence="2 3">
    <name type="scientific">Nannochloropsis salina CCMP1776</name>
    <dbReference type="NCBI Taxonomy" id="1027361"/>
    <lineage>
        <taxon>Eukaryota</taxon>
        <taxon>Sar</taxon>
        <taxon>Stramenopiles</taxon>
        <taxon>Ochrophyta</taxon>
        <taxon>Eustigmatophyceae</taxon>
        <taxon>Eustigmatales</taxon>
        <taxon>Monodopsidaceae</taxon>
        <taxon>Microchloropsis</taxon>
        <taxon>Microchloropsis salina</taxon>
    </lineage>
</organism>
<dbReference type="AlphaFoldDB" id="A0A4D9D6G4"/>
<feature type="region of interest" description="Disordered" evidence="1">
    <location>
        <begin position="165"/>
        <end position="208"/>
    </location>
</feature>